<dbReference type="GO" id="GO:0005737">
    <property type="term" value="C:cytoplasm"/>
    <property type="evidence" value="ECO:0007669"/>
    <property type="project" value="GOC"/>
</dbReference>
<proteinExistence type="predicted"/>
<dbReference type="EMBL" id="CAJZBQ010000005">
    <property type="protein sequence ID" value="CAG9312238.1"/>
    <property type="molecule type" value="Genomic_DNA"/>
</dbReference>
<sequence length="654" mass="76076">MDPAELNKLVIDVDLQKQNLIEITDPRKPEFLQSETSINEIENQIAEIELKMLELNLGDDFKPWKDLNLCKILANIHSAIESFPTVLKGSISDAIVIFNKAKEKIKCVREPDPELMQRIAEKIINWQGRLKAAVEDVWAELVKYQKDSITVFSQFNKGEKCIRTEEIIQNLIELGYIEEKMSFLINWGIDLCKRQDHLIAENIANNGVKLSSKESSKISPLFLLLNNLKEFLLFLCKNLKINEFSIDVLKFIDLIWLLKPKIEETIQELDDPSQSYQEIYEIIKDFEATISEYKIVDKSYKELSNIVQGWKAIKAKYTQTQVMGKVRELILIEDIRILEISDATERGTISSIMITSDKKKTDTHFYKLPTMHISESTKKIVEIIYKILDDSLILPESDLLKSLRLARECFMLYKALKYSTISSKSTQLLPACLFYNNCLYLIHHLILIPAHYSHHLPPNLQYAIYLADLIPIFQSEANQVFFQMKDFYREKMLNFVRKLQFHKIEANYSEMERVLNASIAVIHECCGVWREVLSKRDYFKSTGNMVDALIGYLVPLAMKLEDIVMEDTPPLKQLLWKVFELKDVFLGESPVQFSQQWERLVLLLDLLDTDLASIVVFHEQSRFKGKFSVNEVKHLVCAIFEDNENRRKCLEHLV</sequence>
<gene>
    <name evidence="4" type="ORF">BSTOLATCC_MIC5481</name>
</gene>
<evidence type="ECO:0000259" key="2">
    <source>
        <dbReference type="Pfam" id="PF20666"/>
    </source>
</evidence>
<dbReference type="InterPro" id="IPR048343">
    <property type="entry name" value="ZW10_C"/>
</dbReference>
<name>A0AAU9IJ73_9CILI</name>
<dbReference type="AlphaFoldDB" id="A0AAU9IJ73"/>
<dbReference type="GO" id="GO:0007094">
    <property type="term" value="P:mitotic spindle assembly checkpoint signaling"/>
    <property type="evidence" value="ECO:0007669"/>
    <property type="project" value="TreeGrafter"/>
</dbReference>
<feature type="coiled-coil region" evidence="1">
    <location>
        <begin position="31"/>
        <end position="58"/>
    </location>
</feature>
<evidence type="ECO:0000259" key="3">
    <source>
        <dbReference type="Pfam" id="PF22766"/>
    </source>
</evidence>
<protein>
    <recommendedName>
        <fullName evidence="6">Centromere/kinetochore protein zw10-like protein</fullName>
    </recommendedName>
</protein>
<feature type="domain" description="ZW10 C-terminal helical" evidence="3">
    <location>
        <begin position="515"/>
        <end position="652"/>
    </location>
</feature>
<dbReference type="GO" id="GO:0006888">
    <property type="term" value="P:endoplasmic reticulum to Golgi vesicle-mediated transport"/>
    <property type="evidence" value="ECO:0007669"/>
    <property type="project" value="TreeGrafter"/>
</dbReference>
<dbReference type="Proteomes" id="UP001162131">
    <property type="component" value="Unassembled WGS sequence"/>
</dbReference>
<dbReference type="PANTHER" id="PTHR12205:SF0">
    <property type="entry name" value="CENTROMERE_KINETOCHORE PROTEIN ZW10 HOMOLOG"/>
    <property type="match status" value="1"/>
</dbReference>
<dbReference type="InterPro" id="IPR055148">
    <property type="entry name" value="ZW10_C_2"/>
</dbReference>
<accession>A0AAU9IJ73</accession>
<dbReference type="Pfam" id="PF20666">
    <property type="entry name" value="ZW10_C"/>
    <property type="match status" value="1"/>
</dbReference>
<reference evidence="4" key="1">
    <citation type="submission" date="2021-09" db="EMBL/GenBank/DDBJ databases">
        <authorList>
            <consortium name="AG Swart"/>
            <person name="Singh M."/>
            <person name="Singh A."/>
            <person name="Seah K."/>
            <person name="Emmerich C."/>
        </authorList>
    </citation>
    <scope>NUCLEOTIDE SEQUENCE</scope>
    <source>
        <strain evidence="4">ATCC30299</strain>
    </source>
</reference>
<feature type="domain" description="Centromere/kinetochore protein zw10 C-terminal" evidence="2">
    <location>
        <begin position="367"/>
        <end position="491"/>
    </location>
</feature>
<keyword evidence="1" id="KW-0175">Coiled coil</keyword>
<evidence type="ECO:0008006" key="6">
    <source>
        <dbReference type="Google" id="ProtNLM"/>
    </source>
</evidence>
<dbReference type="GO" id="GO:1990423">
    <property type="term" value="C:RZZ complex"/>
    <property type="evidence" value="ECO:0007669"/>
    <property type="project" value="TreeGrafter"/>
</dbReference>
<evidence type="ECO:0000256" key="1">
    <source>
        <dbReference type="SAM" id="Coils"/>
    </source>
</evidence>
<dbReference type="InterPro" id="IPR046362">
    <property type="entry name" value="Zw10/DSL1_C_sf"/>
</dbReference>
<evidence type="ECO:0000313" key="4">
    <source>
        <dbReference type="EMBL" id="CAG9312238.1"/>
    </source>
</evidence>
<dbReference type="PANTHER" id="PTHR12205">
    <property type="entry name" value="CENTROMERE/KINETOCHORE PROTEIN ZW10"/>
    <property type="match status" value="1"/>
</dbReference>
<dbReference type="Gene3D" id="1.10.357.150">
    <property type="match status" value="1"/>
</dbReference>
<keyword evidence="5" id="KW-1185">Reference proteome</keyword>
<organism evidence="4 5">
    <name type="scientific">Blepharisma stoltei</name>
    <dbReference type="NCBI Taxonomy" id="1481888"/>
    <lineage>
        <taxon>Eukaryota</taxon>
        <taxon>Sar</taxon>
        <taxon>Alveolata</taxon>
        <taxon>Ciliophora</taxon>
        <taxon>Postciliodesmatophora</taxon>
        <taxon>Heterotrichea</taxon>
        <taxon>Heterotrichida</taxon>
        <taxon>Blepharismidae</taxon>
        <taxon>Blepharisma</taxon>
    </lineage>
</organism>
<dbReference type="Pfam" id="PF22766">
    <property type="entry name" value="ZW10_C2"/>
    <property type="match status" value="1"/>
</dbReference>
<evidence type="ECO:0000313" key="5">
    <source>
        <dbReference type="Proteomes" id="UP001162131"/>
    </source>
</evidence>
<comment type="caution">
    <text evidence="4">The sequence shown here is derived from an EMBL/GenBank/DDBJ whole genome shotgun (WGS) entry which is preliminary data.</text>
</comment>